<evidence type="ECO:0000256" key="3">
    <source>
        <dbReference type="ARBA" id="ARBA00022692"/>
    </source>
</evidence>
<sequence>MVALRSLEPVRLLAERSRWRAAEFVFWSFVVASYFLFPGYLVLISQILIAGLFALSLDLLLGFGGMPSLGHAAFFGLGAYTAGLLGQMGWGEPISGLLLSGIVAGVFGLVCSLFLSRLRTTAFLMVTLTLGLLLREFANRWSGLTGGDDGLSDIALWPLFGVFRFGLSGHTAFWYGLCVTFIVFLLVRRLVHSPVGLALEAMRENERRAVALGISPRLMVIAIFTLSSAIAGLAGALLTQTTSFVALEVLSFERSAGVLIMLVLGGVGTLYGALVGAAVYLVARDVLSALDPVYWYFWLGLIIVMVVLFANDGLVGLSQRLQARAVRRWEAA</sequence>
<feature type="transmembrane region" description="Helical" evidence="6">
    <location>
        <begin position="212"/>
        <end position="238"/>
    </location>
</feature>
<dbReference type="Pfam" id="PF02653">
    <property type="entry name" value="BPD_transp_2"/>
    <property type="match status" value="1"/>
</dbReference>
<feature type="transmembrane region" description="Helical" evidence="6">
    <location>
        <begin position="96"/>
        <end position="115"/>
    </location>
</feature>
<keyword evidence="2" id="KW-1003">Cell membrane</keyword>
<dbReference type="GO" id="GO:0005886">
    <property type="term" value="C:plasma membrane"/>
    <property type="evidence" value="ECO:0007669"/>
    <property type="project" value="UniProtKB-SubCell"/>
</dbReference>
<dbReference type="PANTHER" id="PTHR30482:SF17">
    <property type="entry name" value="ABC TRANSPORTER ATP-BINDING PROTEIN"/>
    <property type="match status" value="1"/>
</dbReference>
<name>A0A5D3KZ34_9BRAD</name>
<feature type="transmembrane region" description="Helical" evidence="6">
    <location>
        <begin position="258"/>
        <end position="281"/>
    </location>
</feature>
<feature type="transmembrane region" description="Helical" evidence="6">
    <location>
        <begin position="21"/>
        <end position="37"/>
    </location>
</feature>
<comment type="caution">
    <text evidence="7">The sequence shown here is derived from an EMBL/GenBank/DDBJ whole genome shotgun (WGS) entry which is preliminary data.</text>
</comment>
<gene>
    <name evidence="7" type="ORF">FXB40_04800</name>
</gene>
<dbReference type="Proteomes" id="UP000324758">
    <property type="component" value="Unassembled WGS sequence"/>
</dbReference>
<evidence type="ECO:0000256" key="6">
    <source>
        <dbReference type="SAM" id="Phobius"/>
    </source>
</evidence>
<dbReference type="PANTHER" id="PTHR30482">
    <property type="entry name" value="HIGH-AFFINITY BRANCHED-CHAIN AMINO ACID TRANSPORT SYSTEM PERMEASE"/>
    <property type="match status" value="1"/>
</dbReference>
<organism evidence="7 8">
    <name type="scientific">Bradyrhizobium rifense</name>
    <dbReference type="NCBI Taxonomy" id="515499"/>
    <lineage>
        <taxon>Bacteria</taxon>
        <taxon>Pseudomonadati</taxon>
        <taxon>Pseudomonadota</taxon>
        <taxon>Alphaproteobacteria</taxon>
        <taxon>Hyphomicrobiales</taxon>
        <taxon>Nitrobacteraceae</taxon>
        <taxon>Bradyrhizobium</taxon>
    </lineage>
</organism>
<proteinExistence type="predicted"/>
<dbReference type="OrthoDB" id="7917346at2"/>
<feature type="transmembrane region" description="Helical" evidence="6">
    <location>
        <begin position="172"/>
        <end position="191"/>
    </location>
</feature>
<dbReference type="InterPro" id="IPR043428">
    <property type="entry name" value="LivM-like"/>
</dbReference>
<evidence type="ECO:0000256" key="1">
    <source>
        <dbReference type="ARBA" id="ARBA00004651"/>
    </source>
</evidence>
<evidence type="ECO:0000313" key="7">
    <source>
        <dbReference type="EMBL" id="TYL98867.1"/>
    </source>
</evidence>
<keyword evidence="3 6" id="KW-0812">Transmembrane</keyword>
<keyword evidence="5 6" id="KW-0472">Membrane</keyword>
<reference evidence="7 8" key="1">
    <citation type="submission" date="2019-08" db="EMBL/GenBank/DDBJ databases">
        <title>Bradyrhizobium hipponensis sp. nov., a rhizobium isolated from a Lupinus angustifolius root nodule in Tunisia.</title>
        <authorList>
            <person name="Off K."/>
            <person name="Rejili M."/>
            <person name="Mars M."/>
            <person name="Brachmann A."/>
            <person name="Marin M."/>
        </authorList>
    </citation>
    <scope>NUCLEOTIDE SEQUENCE [LARGE SCALE GENOMIC DNA]</scope>
    <source>
        <strain evidence="7 8">CTAW71</strain>
    </source>
</reference>
<feature type="transmembrane region" description="Helical" evidence="6">
    <location>
        <begin position="293"/>
        <end position="310"/>
    </location>
</feature>
<dbReference type="AlphaFoldDB" id="A0A5D3KZ34"/>
<protein>
    <submittedName>
        <fullName evidence="7">Branched-chain amino acid ABC transporter permease</fullName>
    </submittedName>
</protein>
<comment type="subcellular location">
    <subcellularLocation>
        <location evidence="1">Cell membrane</location>
        <topology evidence="1">Multi-pass membrane protein</topology>
    </subcellularLocation>
</comment>
<dbReference type="InterPro" id="IPR001851">
    <property type="entry name" value="ABC_transp_permease"/>
</dbReference>
<dbReference type="GO" id="GO:0015658">
    <property type="term" value="F:branched-chain amino acid transmembrane transporter activity"/>
    <property type="evidence" value="ECO:0007669"/>
    <property type="project" value="InterPro"/>
</dbReference>
<keyword evidence="8" id="KW-1185">Reference proteome</keyword>
<feature type="transmembrane region" description="Helical" evidence="6">
    <location>
        <begin position="73"/>
        <end position="90"/>
    </location>
</feature>
<dbReference type="EMBL" id="VSSS01000010">
    <property type="protein sequence ID" value="TYL98867.1"/>
    <property type="molecule type" value="Genomic_DNA"/>
</dbReference>
<evidence type="ECO:0000256" key="2">
    <source>
        <dbReference type="ARBA" id="ARBA00022475"/>
    </source>
</evidence>
<accession>A0A5D3KZ34</accession>
<evidence type="ECO:0000256" key="4">
    <source>
        <dbReference type="ARBA" id="ARBA00022989"/>
    </source>
</evidence>
<keyword evidence="4 6" id="KW-1133">Transmembrane helix</keyword>
<evidence type="ECO:0000256" key="5">
    <source>
        <dbReference type="ARBA" id="ARBA00023136"/>
    </source>
</evidence>
<dbReference type="CDD" id="cd06581">
    <property type="entry name" value="TM_PBP1_LivM_like"/>
    <property type="match status" value="1"/>
</dbReference>
<feature type="transmembrane region" description="Helical" evidence="6">
    <location>
        <begin position="43"/>
        <end position="61"/>
    </location>
</feature>
<evidence type="ECO:0000313" key="8">
    <source>
        <dbReference type="Proteomes" id="UP000324758"/>
    </source>
</evidence>